<dbReference type="PRINTS" id="PR01713">
    <property type="entry name" value="NUCEPIMERASE"/>
</dbReference>
<dbReference type="GO" id="GO:0003974">
    <property type="term" value="F:UDP-N-acetylglucosamine 4-epimerase activity"/>
    <property type="evidence" value="ECO:0007669"/>
    <property type="project" value="UniProtKB-EC"/>
</dbReference>
<dbReference type="PANTHER" id="PTHR43725:SF47">
    <property type="entry name" value="UDP-GLUCOSE 4-EPIMERASE"/>
    <property type="match status" value="1"/>
</dbReference>
<evidence type="ECO:0000313" key="13">
    <source>
        <dbReference type="EMBL" id="JAQ17877.1"/>
    </source>
</evidence>
<dbReference type="Pfam" id="PF01370">
    <property type="entry name" value="Epimerase"/>
    <property type="match status" value="1"/>
</dbReference>
<feature type="signal peptide" evidence="11">
    <location>
        <begin position="1"/>
        <end position="20"/>
    </location>
</feature>
<dbReference type="Gene3D" id="3.40.50.720">
    <property type="entry name" value="NAD(P)-binding Rossmann-like Domain"/>
    <property type="match status" value="1"/>
</dbReference>
<dbReference type="EMBL" id="GDHC01000752">
    <property type="protein sequence ID" value="JAQ17877.1"/>
    <property type="molecule type" value="Transcribed_RNA"/>
</dbReference>
<dbReference type="InterPro" id="IPR036291">
    <property type="entry name" value="NAD(P)-bd_dom_sf"/>
</dbReference>
<feature type="non-terminal residue" evidence="13">
    <location>
        <position position="1"/>
    </location>
</feature>
<keyword evidence="8" id="KW-0299">Galactose metabolism</keyword>
<keyword evidence="9" id="KW-0413">Isomerase</keyword>
<dbReference type="GO" id="GO:0005829">
    <property type="term" value="C:cytosol"/>
    <property type="evidence" value="ECO:0007669"/>
    <property type="project" value="TreeGrafter"/>
</dbReference>
<evidence type="ECO:0000256" key="4">
    <source>
        <dbReference type="ARBA" id="ARBA00004947"/>
    </source>
</evidence>
<evidence type="ECO:0000259" key="12">
    <source>
        <dbReference type="Pfam" id="PF01370"/>
    </source>
</evidence>
<dbReference type="PANTHER" id="PTHR43725">
    <property type="entry name" value="UDP-GLUCOSE 4-EPIMERASE"/>
    <property type="match status" value="1"/>
</dbReference>
<comment type="catalytic activity">
    <reaction evidence="1">
        <text>UDP-N-acetyl-alpha-D-glucosamine = UDP-N-acetyl-alpha-D-galactosamine</text>
        <dbReference type="Rhea" id="RHEA:20517"/>
        <dbReference type="ChEBI" id="CHEBI:57705"/>
        <dbReference type="ChEBI" id="CHEBI:67138"/>
        <dbReference type="EC" id="5.1.3.7"/>
    </reaction>
</comment>
<keyword evidence="7" id="KW-0520">NAD</keyword>
<name>A0A146MG27_LYGHE</name>
<dbReference type="EC" id="5.1.3.2" evidence="6"/>
<evidence type="ECO:0000256" key="2">
    <source>
        <dbReference type="ARBA" id="ARBA00000083"/>
    </source>
</evidence>
<evidence type="ECO:0000256" key="11">
    <source>
        <dbReference type="SAM" id="SignalP"/>
    </source>
</evidence>
<evidence type="ECO:0000256" key="3">
    <source>
        <dbReference type="ARBA" id="ARBA00001911"/>
    </source>
</evidence>
<keyword evidence="11" id="KW-0732">Signal</keyword>
<sequence length="482" mass="53467">CSFLQIPLSLLSVVLPSSYTQHDLSQSRRYKMSIKEPRGITILVTGAGGYIGSHACLALLEAGFNVIALDNMVNCWKDDRLPQPESLIRVQILAGRQLKFYHGELLCKPSLEKIFVDIIQEHKKIDVCMHFAALKAVGESCAKPLEYYKNNITGTMNLIELLEKFGCKSLVYSSSATVYGDPSNLPISENELTGVGLTNPYGKTKYMTEEILKDLCNAIQDWGVISLRYFNPVGAHVSGLIGEDPNGIPNNLVPFVAQVAAGKLPKLKVFGGDYPTKDGTGVRDYIHITDLITGHIKALEFILKDFKGFKAYNLGTGKGYSVLDVIRAFREASGKDIPYEIVDRRPGDIAASYCDASLAEKDLGWIATRDIHDMCQDVWRWQSRNINGFKKETDPNCILHSPKKLELLLSSLTKTELRKLDRQKHLEILEAIDEQKVNEGFDKLRRLQEVVKASEQLGHGSCGVDGSPAAQEVGLPFCGCER</sequence>
<evidence type="ECO:0000256" key="10">
    <source>
        <dbReference type="ARBA" id="ARBA00031827"/>
    </source>
</evidence>
<evidence type="ECO:0000256" key="9">
    <source>
        <dbReference type="ARBA" id="ARBA00023235"/>
    </source>
</evidence>
<gene>
    <name evidence="13" type="primary">Gale_2</name>
    <name evidence="13" type="ORF">g.34990</name>
</gene>
<dbReference type="NCBIfam" id="TIGR01179">
    <property type="entry name" value="galE"/>
    <property type="match status" value="1"/>
</dbReference>
<reference evidence="13" key="1">
    <citation type="journal article" date="2016" name="Gigascience">
        <title>De novo construction of an expanded transcriptome assembly for the western tarnished plant bug, Lygus hesperus.</title>
        <authorList>
            <person name="Tassone E.E."/>
            <person name="Geib S.M."/>
            <person name="Hall B."/>
            <person name="Fabrick J.A."/>
            <person name="Brent C.S."/>
            <person name="Hull J.J."/>
        </authorList>
    </citation>
    <scope>NUCLEOTIDE SEQUENCE</scope>
</reference>
<dbReference type="InterPro" id="IPR005886">
    <property type="entry name" value="UDP_G4E"/>
</dbReference>
<evidence type="ECO:0000256" key="6">
    <source>
        <dbReference type="ARBA" id="ARBA00013189"/>
    </source>
</evidence>
<feature type="domain" description="NAD-dependent epimerase/dehydratase" evidence="12">
    <location>
        <begin position="42"/>
        <end position="315"/>
    </location>
</feature>
<evidence type="ECO:0000256" key="5">
    <source>
        <dbReference type="ARBA" id="ARBA00013175"/>
    </source>
</evidence>
<comment type="pathway">
    <text evidence="4">Carbohydrate metabolism; galactose metabolism.</text>
</comment>
<organism evidence="13">
    <name type="scientific">Lygus hesperus</name>
    <name type="common">Western plant bug</name>
    <dbReference type="NCBI Taxonomy" id="30085"/>
    <lineage>
        <taxon>Eukaryota</taxon>
        <taxon>Metazoa</taxon>
        <taxon>Ecdysozoa</taxon>
        <taxon>Arthropoda</taxon>
        <taxon>Hexapoda</taxon>
        <taxon>Insecta</taxon>
        <taxon>Pterygota</taxon>
        <taxon>Neoptera</taxon>
        <taxon>Paraneoptera</taxon>
        <taxon>Hemiptera</taxon>
        <taxon>Heteroptera</taxon>
        <taxon>Panheteroptera</taxon>
        <taxon>Cimicomorpha</taxon>
        <taxon>Miridae</taxon>
        <taxon>Mirini</taxon>
        <taxon>Lygus</taxon>
    </lineage>
</organism>
<proteinExistence type="predicted"/>
<dbReference type="InterPro" id="IPR001509">
    <property type="entry name" value="Epimerase_deHydtase"/>
</dbReference>
<dbReference type="SUPFAM" id="SSF51735">
    <property type="entry name" value="NAD(P)-binding Rossmann-fold domains"/>
    <property type="match status" value="1"/>
</dbReference>
<evidence type="ECO:0000256" key="1">
    <source>
        <dbReference type="ARBA" id="ARBA00000014"/>
    </source>
</evidence>
<dbReference type="EC" id="5.1.3.7" evidence="5"/>
<accession>A0A146MG27</accession>
<keyword evidence="8" id="KW-0119">Carbohydrate metabolism</keyword>
<dbReference type="GO" id="GO:0006012">
    <property type="term" value="P:galactose metabolic process"/>
    <property type="evidence" value="ECO:0007669"/>
    <property type="project" value="UniProtKB-KW"/>
</dbReference>
<dbReference type="CDD" id="cd05247">
    <property type="entry name" value="UDP_G4E_1_SDR_e"/>
    <property type="match status" value="1"/>
</dbReference>
<protein>
    <recommendedName>
        <fullName evidence="10">UDP-N-acetylglucosamine 4-epimerase</fullName>
        <ecNumber evidence="6">5.1.3.2</ecNumber>
        <ecNumber evidence="5">5.1.3.7</ecNumber>
    </recommendedName>
</protein>
<dbReference type="AlphaFoldDB" id="A0A146MG27"/>
<comment type="catalytic activity">
    <reaction evidence="2">
        <text>UDP-alpha-D-glucose = UDP-alpha-D-galactose</text>
        <dbReference type="Rhea" id="RHEA:22168"/>
        <dbReference type="ChEBI" id="CHEBI:58885"/>
        <dbReference type="ChEBI" id="CHEBI:66914"/>
        <dbReference type="EC" id="5.1.3.2"/>
    </reaction>
</comment>
<feature type="chain" id="PRO_5007527903" description="UDP-N-acetylglucosamine 4-epimerase" evidence="11">
    <location>
        <begin position="21"/>
        <end position="482"/>
    </location>
</feature>
<dbReference type="NCBIfam" id="NF007956">
    <property type="entry name" value="PRK10675.1"/>
    <property type="match status" value="1"/>
</dbReference>
<comment type="cofactor">
    <cofactor evidence="3">
        <name>NAD(+)</name>
        <dbReference type="ChEBI" id="CHEBI:57540"/>
    </cofactor>
</comment>
<evidence type="ECO:0000256" key="8">
    <source>
        <dbReference type="ARBA" id="ARBA00023144"/>
    </source>
</evidence>
<evidence type="ECO:0000256" key="7">
    <source>
        <dbReference type="ARBA" id="ARBA00023027"/>
    </source>
</evidence>
<dbReference type="Gene3D" id="3.90.25.10">
    <property type="entry name" value="UDP-galactose 4-epimerase, domain 1"/>
    <property type="match status" value="1"/>
</dbReference>
<dbReference type="GO" id="GO:0003978">
    <property type="term" value="F:UDP-glucose 4-epimerase activity"/>
    <property type="evidence" value="ECO:0007669"/>
    <property type="project" value="UniProtKB-EC"/>
</dbReference>